<evidence type="ECO:0000313" key="3">
    <source>
        <dbReference type="EMBL" id="KLT42253.1"/>
    </source>
</evidence>
<dbReference type="RefSeq" id="XP_018278744.1">
    <property type="nucleotide sequence ID" value="XM_018425386.1"/>
</dbReference>
<feature type="transmembrane region" description="Helical" evidence="2">
    <location>
        <begin position="199"/>
        <end position="217"/>
    </location>
</feature>
<reference evidence="3 4" key="1">
    <citation type="submission" date="2015-03" db="EMBL/GenBank/DDBJ databases">
        <title>Genomics and transcriptomics of the oil-accumulating basidiomycete yeast T. oleaginosus allow insights into substrate utilization and the diverse evolutionary trajectories of mating systems in fungi.</title>
        <authorList>
            <consortium name="DOE Joint Genome Institute"/>
            <person name="Kourist R."/>
            <person name="Kracht O."/>
            <person name="Bracharz F."/>
            <person name="Lipzen A."/>
            <person name="Nolan M."/>
            <person name="Ohm R."/>
            <person name="Grigoriev I."/>
            <person name="Sun S."/>
            <person name="Heitman J."/>
            <person name="Bruck T."/>
            <person name="Nowrousian M."/>
        </authorList>
    </citation>
    <scope>NUCLEOTIDE SEQUENCE [LARGE SCALE GENOMIC DNA]</scope>
    <source>
        <strain evidence="3 4">IBC0246</strain>
    </source>
</reference>
<name>A0A0J0XMG0_9TREE</name>
<dbReference type="GeneID" id="28985989"/>
<keyword evidence="4" id="KW-1185">Reference proteome</keyword>
<evidence type="ECO:0000256" key="2">
    <source>
        <dbReference type="SAM" id="Phobius"/>
    </source>
</evidence>
<sequence length="241" mass="25438">MAPIKPSSPSSMSRAAPRRRSARLSGAKPATAEHLESASSLVLDPAHPGTIPRRRSPRLSGASAAEPVTALAPARPVRRKAAAVPKAIDEAASPQTHAKSRSSAVTESQAGVAKEVKASEPSDESMNTGGQACEGFSDSQSESDEGTTHAASPPSPGPRSPNHRKSPSPSPRKRALPRKHTPPRHAQPSQIRMRRIRILLARTAGVLGAAAVGLAVYRCLRLHDLATASRALAWKPFRDRN</sequence>
<keyword evidence="2" id="KW-0472">Membrane</keyword>
<keyword evidence="2" id="KW-1133">Transmembrane helix</keyword>
<gene>
    <name evidence="3" type="ORF">CC85DRAFT_302460</name>
</gene>
<proteinExistence type="predicted"/>
<organism evidence="3 4">
    <name type="scientific">Cutaneotrichosporon oleaginosum</name>
    <dbReference type="NCBI Taxonomy" id="879819"/>
    <lineage>
        <taxon>Eukaryota</taxon>
        <taxon>Fungi</taxon>
        <taxon>Dikarya</taxon>
        <taxon>Basidiomycota</taxon>
        <taxon>Agaricomycotina</taxon>
        <taxon>Tremellomycetes</taxon>
        <taxon>Trichosporonales</taxon>
        <taxon>Trichosporonaceae</taxon>
        <taxon>Cutaneotrichosporon</taxon>
    </lineage>
</organism>
<protein>
    <submittedName>
        <fullName evidence="3">Uncharacterized protein</fullName>
    </submittedName>
</protein>
<keyword evidence="2" id="KW-0812">Transmembrane</keyword>
<dbReference type="Proteomes" id="UP000053611">
    <property type="component" value="Unassembled WGS sequence"/>
</dbReference>
<evidence type="ECO:0000313" key="4">
    <source>
        <dbReference type="Proteomes" id="UP000053611"/>
    </source>
</evidence>
<feature type="compositionally biased region" description="Basic residues" evidence="1">
    <location>
        <begin position="161"/>
        <end position="183"/>
    </location>
</feature>
<feature type="region of interest" description="Disordered" evidence="1">
    <location>
        <begin position="1"/>
        <end position="190"/>
    </location>
</feature>
<dbReference type="EMBL" id="KQ087207">
    <property type="protein sequence ID" value="KLT42253.1"/>
    <property type="molecule type" value="Genomic_DNA"/>
</dbReference>
<dbReference type="AlphaFoldDB" id="A0A0J0XMG0"/>
<accession>A0A0J0XMG0</accession>
<evidence type="ECO:0000256" key="1">
    <source>
        <dbReference type="SAM" id="MobiDB-lite"/>
    </source>
</evidence>
<feature type="compositionally biased region" description="Polar residues" evidence="1">
    <location>
        <begin position="93"/>
        <end position="109"/>
    </location>
</feature>